<comment type="similarity">
    <text evidence="1">Belongs to the ABC transporter superfamily.</text>
</comment>
<reference evidence="7 8" key="1">
    <citation type="submission" date="2018-06" db="EMBL/GenBank/DDBJ databases">
        <title>Genomic Encyclopedia of Type Strains, Phase IV (KMG-IV): sequencing the most valuable type-strain genomes for metagenomic binning, comparative biology and taxonomic classification.</title>
        <authorList>
            <person name="Goeker M."/>
        </authorList>
    </citation>
    <scope>NUCLEOTIDE SEQUENCE [LARGE SCALE GENOMIC DNA]</scope>
    <source>
        <strain evidence="7 8">DSM 24875</strain>
    </source>
</reference>
<dbReference type="EMBL" id="QNRK01000024">
    <property type="protein sequence ID" value="RBP08687.1"/>
    <property type="molecule type" value="Genomic_DNA"/>
</dbReference>
<dbReference type="RefSeq" id="WP_245427991.1">
    <property type="nucleotide sequence ID" value="NZ_QNRK01000024.1"/>
</dbReference>
<dbReference type="AlphaFoldDB" id="A0A366F270"/>
<evidence type="ECO:0000256" key="5">
    <source>
        <dbReference type="SAM" id="MobiDB-lite"/>
    </source>
</evidence>
<evidence type="ECO:0000313" key="7">
    <source>
        <dbReference type="EMBL" id="RBP08687.1"/>
    </source>
</evidence>
<evidence type="ECO:0000256" key="3">
    <source>
        <dbReference type="ARBA" id="ARBA00022741"/>
    </source>
</evidence>
<organism evidence="7 8">
    <name type="scientific">Roseiarcus fermentans</name>
    <dbReference type="NCBI Taxonomy" id="1473586"/>
    <lineage>
        <taxon>Bacteria</taxon>
        <taxon>Pseudomonadati</taxon>
        <taxon>Pseudomonadota</taxon>
        <taxon>Alphaproteobacteria</taxon>
        <taxon>Hyphomicrobiales</taxon>
        <taxon>Roseiarcaceae</taxon>
        <taxon>Roseiarcus</taxon>
    </lineage>
</organism>
<accession>A0A366F270</accession>
<dbReference type="InterPro" id="IPR050683">
    <property type="entry name" value="Bact_Polysacc_Export_ATP-bd"/>
</dbReference>
<keyword evidence="2" id="KW-0813">Transport</keyword>
<evidence type="ECO:0000256" key="1">
    <source>
        <dbReference type="ARBA" id="ARBA00005417"/>
    </source>
</evidence>
<dbReference type="PROSITE" id="PS50893">
    <property type="entry name" value="ABC_TRANSPORTER_2"/>
    <property type="match status" value="1"/>
</dbReference>
<dbReference type="Gene3D" id="3.40.50.300">
    <property type="entry name" value="P-loop containing nucleotide triphosphate hydrolases"/>
    <property type="match status" value="1"/>
</dbReference>
<feature type="domain" description="ABC transporter" evidence="6">
    <location>
        <begin position="34"/>
        <end position="246"/>
    </location>
</feature>
<comment type="caution">
    <text evidence="7">The sequence shown here is derived from an EMBL/GenBank/DDBJ whole genome shotgun (WGS) entry which is preliminary data.</text>
</comment>
<dbReference type="Proteomes" id="UP000253529">
    <property type="component" value="Unassembled WGS sequence"/>
</dbReference>
<dbReference type="InterPro" id="IPR017871">
    <property type="entry name" value="ABC_transporter-like_CS"/>
</dbReference>
<gene>
    <name evidence="7" type="ORF">DFR50_12474</name>
</gene>
<dbReference type="InterPro" id="IPR003439">
    <property type="entry name" value="ABC_transporter-like_ATP-bd"/>
</dbReference>
<name>A0A366F270_9HYPH</name>
<dbReference type="PANTHER" id="PTHR46743:SF2">
    <property type="entry name" value="TEICHOIC ACIDS EXPORT ATP-BINDING PROTEIN TAGH"/>
    <property type="match status" value="1"/>
</dbReference>
<feature type="region of interest" description="Disordered" evidence="5">
    <location>
        <begin position="1"/>
        <end position="31"/>
    </location>
</feature>
<dbReference type="InterPro" id="IPR027417">
    <property type="entry name" value="P-loop_NTPase"/>
</dbReference>
<dbReference type="GO" id="GO:0005524">
    <property type="term" value="F:ATP binding"/>
    <property type="evidence" value="ECO:0007669"/>
    <property type="project" value="UniProtKB-KW"/>
</dbReference>
<evidence type="ECO:0000256" key="4">
    <source>
        <dbReference type="ARBA" id="ARBA00022840"/>
    </source>
</evidence>
<dbReference type="GO" id="GO:0016887">
    <property type="term" value="F:ATP hydrolysis activity"/>
    <property type="evidence" value="ECO:0007669"/>
    <property type="project" value="InterPro"/>
</dbReference>
<dbReference type="PANTHER" id="PTHR46743">
    <property type="entry name" value="TEICHOIC ACIDS EXPORT ATP-BINDING PROTEIN TAGH"/>
    <property type="match status" value="1"/>
</dbReference>
<protein>
    <submittedName>
        <fullName evidence="7">Capsular polysaccharide transport system ATP-binding protein</fullName>
    </submittedName>
</protein>
<evidence type="ECO:0000256" key="2">
    <source>
        <dbReference type="ARBA" id="ARBA00022448"/>
    </source>
</evidence>
<evidence type="ECO:0000259" key="6">
    <source>
        <dbReference type="PROSITE" id="PS50893"/>
    </source>
</evidence>
<keyword evidence="8" id="KW-1185">Reference proteome</keyword>
<dbReference type="GO" id="GO:0140359">
    <property type="term" value="F:ABC-type transporter activity"/>
    <property type="evidence" value="ECO:0007669"/>
    <property type="project" value="InterPro"/>
</dbReference>
<evidence type="ECO:0000313" key="8">
    <source>
        <dbReference type="Proteomes" id="UP000253529"/>
    </source>
</evidence>
<dbReference type="InterPro" id="IPR003593">
    <property type="entry name" value="AAA+_ATPase"/>
</dbReference>
<dbReference type="SMART" id="SM00382">
    <property type="entry name" value="AAA"/>
    <property type="match status" value="1"/>
</dbReference>
<dbReference type="GO" id="GO:0016020">
    <property type="term" value="C:membrane"/>
    <property type="evidence" value="ECO:0007669"/>
    <property type="project" value="InterPro"/>
</dbReference>
<dbReference type="Pfam" id="PF00005">
    <property type="entry name" value="ABC_tran"/>
    <property type="match status" value="1"/>
</dbReference>
<proteinExistence type="inferred from homology"/>
<dbReference type="PROSITE" id="PS00211">
    <property type="entry name" value="ABC_TRANSPORTER_1"/>
    <property type="match status" value="1"/>
</dbReference>
<dbReference type="SUPFAM" id="SSF52540">
    <property type="entry name" value="P-loop containing nucleoside triphosphate hydrolases"/>
    <property type="match status" value="1"/>
</dbReference>
<dbReference type="CDD" id="cd03220">
    <property type="entry name" value="ABC_KpsT_Wzt"/>
    <property type="match status" value="1"/>
</dbReference>
<dbReference type="InterPro" id="IPR015860">
    <property type="entry name" value="ABC_transpr_TagH-like"/>
</dbReference>
<keyword evidence="3" id="KW-0547">Nucleotide-binding</keyword>
<keyword evidence="4 7" id="KW-0067">ATP-binding</keyword>
<sequence>MTTLPSLAVIDGNPGDRRQIPALPQTGGAPQRSLRVERLTKAYHSQIGVRRVLDGISFEVREGEKIAVLGRNGSGKSTLVKLLGGVEYPTSGTITRGLSMSWPLGFVGGVTSNMTGAASARFVARLYNRDEREVLDFVDDFAELGRQLYIPLSVYSSGMRSRLMFALTFAVDFECLLIDEVMSVGDQRFHAKCHEMLFGRKNHAMILVSHDPGIIREYCRTALVLKAGRGRVFDDLELALKIYSTL</sequence>